<protein>
    <submittedName>
        <fullName evidence="9">Major facilitator superfamily domain-containing protein</fullName>
    </submittedName>
</protein>
<name>A0A6A6NN77_9PEZI</name>
<dbReference type="Gene3D" id="1.20.1250.20">
    <property type="entry name" value="MFS general substrate transporter like domains"/>
    <property type="match status" value="1"/>
</dbReference>
<evidence type="ECO:0000256" key="5">
    <source>
        <dbReference type="ARBA" id="ARBA00023136"/>
    </source>
</evidence>
<sequence>MQRALEEREELLQKVSARVAYSTPRRRRAGRVDDKATPASFRSLPNKGQLFLLALCRLSEPLSNTCLLPYLYHLLESIQSPPPPSATEDGNSHNDGDAVSAAHISRLSGLLIAAFPLAQFATSMLHGHLSDAHGRKPTVLLGLLVSCVANLFFGFSRSIGALVFWRVLAGLANGNVGVMRTMTAEIARERKFQTRAFLLLPLVFNTGMVAALALGGCLAEPVVHMEWLFGPEGILNLAGNPEGVGWMVEYPYALPGVVNAAVLGGTLALAVLGLRETAPGKEGEDWGIKVRRIMGRAWRRLISSDQPVGYTEVQSDEPSDTPQEKDGFEDDDVLSKHTKAPAPRHRISFRRIWTREVVAAITSFGLLRLHNSAFMHTFAVFFSLPIAANKHPTAISFTGGLGLPSASVGLWLSLVGLAGIPLQLLAYPRIQARLGTLGVFRVALCLFPPVYAAAPYLALVRPAAGVARWMAIAAVLFVQVVARKFAIPSTVVLLTDAAPARSVLGTVHGAGNMVSSLARAIGPAVGGLVLSWGMERGVVGVVWWAYLTVMAVVALGWSYAMKGREEEWEGKERETGLDEDRV</sequence>
<dbReference type="GO" id="GO:0016020">
    <property type="term" value="C:membrane"/>
    <property type="evidence" value="ECO:0007669"/>
    <property type="project" value="UniProtKB-SubCell"/>
</dbReference>
<keyword evidence="3 7" id="KW-0812">Transmembrane</keyword>
<dbReference type="Proteomes" id="UP000799766">
    <property type="component" value="Unassembled WGS sequence"/>
</dbReference>
<feature type="transmembrane region" description="Helical" evidence="7">
    <location>
        <begin position="107"/>
        <end position="125"/>
    </location>
</feature>
<evidence type="ECO:0000256" key="6">
    <source>
        <dbReference type="SAM" id="MobiDB-lite"/>
    </source>
</evidence>
<dbReference type="InterPro" id="IPR011701">
    <property type="entry name" value="MFS"/>
</dbReference>
<feature type="transmembrane region" description="Helical" evidence="7">
    <location>
        <begin position="369"/>
        <end position="388"/>
    </location>
</feature>
<dbReference type="EMBL" id="MU001699">
    <property type="protein sequence ID" value="KAF2453136.1"/>
    <property type="molecule type" value="Genomic_DNA"/>
</dbReference>
<feature type="domain" description="Major facilitator superfamily (MFS) profile" evidence="8">
    <location>
        <begin position="49"/>
        <end position="566"/>
    </location>
</feature>
<evidence type="ECO:0000256" key="4">
    <source>
        <dbReference type="ARBA" id="ARBA00022989"/>
    </source>
</evidence>
<dbReference type="PANTHER" id="PTHR23504:SF6">
    <property type="entry name" value="MULTIDRUG TRANSPORTER, PUTATIVE (AFU_ORTHOLOGUE AFUA_4G08740)-RELATED"/>
    <property type="match status" value="1"/>
</dbReference>
<reference evidence="9" key="1">
    <citation type="journal article" date="2020" name="Stud. Mycol.">
        <title>101 Dothideomycetes genomes: a test case for predicting lifestyles and emergence of pathogens.</title>
        <authorList>
            <person name="Haridas S."/>
            <person name="Albert R."/>
            <person name="Binder M."/>
            <person name="Bloem J."/>
            <person name="Labutti K."/>
            <person name="Salamov A."/>
            <person name="Andreopoulos B."/>
            <person name="Baker S."/>
            <person name="Barry K."/>
            <person name="Bills G."/>
            <person name="Bluhm B."/>
            <person name="Cannon C."/>
            <person name="Castanera R."/>
            <person name="Culley D."/>
            <person name="Daum C."/>
            <person name="Ezra D."/>
            <person name="Gonzalez J."/>
            <person name="Henrissat B."/>
            <person name="Kuo A."/>
            <person name="Liang C."/>
            <person name="Lipzen A."/>
            <person name="Lutzoni F."/>
            <person name="Magnuson J."/>
            <person name="Mondo S."/>
            <person name="Nolan M."/>
            <person name="Ohm R."/>
            <person name="Pangilinan J."/>
            <person name="Park H.-J."/>
            <person name="Ramirez L."/>
            <person name="Alfaro M."/>
            <person name="Sun H."/>
            <person name="Tritt A."/>
            <person name="Yoshinaga Y."/>
            <person name="Zwiers L.-H."/>
            <person name="Turgeon B."/>
            <person name="Goodwin S."/>
            <person name="Spatafora J."/>
            <person name="Crous P."/>
            <person name="Grigoriev I."/>
        </authorList>
    </citation>
    <scope>NUCLEOTIDE SEQUENCE</scope>
    <source>
        <strain evidence="9">ATCC 16933</strain>
    </source>
</reference>
<organism evidence="9 10">
    <name type="scientific">Lineolata rhizophorae</name>
    <dbReference type="NCBI Taxonomy" id="578093"/>
    <lineage>
        <taxon>Eukaryota</taxon>
        <taxon>Fungi</taxon>
        <taxon>Dikarya</taxon>
        <taxon>Ascomycota</taxon>
        <taxon>Pezizomycotina</taxon>
        <taxon>Dothideomycetes</taxon>
        <taxon>Dothideomycetes incertae sedis</taxon>
        <taxon>Lineolatales</taxon>
        <taxon>Lineolataceae</taxon>
        <taxon>Lineolata</taxon>
    </lineage>
</organism>
<dbReference type="PROSITE" id="PS50850">
    <property type="entry name" value="MFS"/>
    <property type="match status" value="1"/>
</dbReference>
<evidence type="ECO:0000313" key="10">
    <source>
        <dbReference type="Proteomes" id="UP000799766"/>
    </source>
</evidence>
<feature type="transmembrane region" description="Helical" evidence="7">
    <location>
        <begin position="408"/>
        <end position="427"/>
    </location>
</feature>
<gene>
    <name evidence="9" type="ORF">BDY21DRAFT_374955</name>
</gene>
<proteinExistence type="predicted"/>
<evidence type="ECO:0000259" key="8">
    <source>
        <dbReference type="PROSITE" id="PS50850"/>
    </source>
</evidence>
<evidence type="ECO:0000313" key="9">
    <source>
        <dbReference type="EMBL" id="KAF2453136.1"/>
    </source>
</evidence>
<feature type="transmembrane region" description="Helical" evidence="7">
    <location>
        <begin position="541"/>
        <end position="561"/>
    </location>
</feature>
<keyword evidence="10" id="KW-1185">Reference proteome</keyword>
<dbReference type="InterPro" id="IPR036259">
    <property type="entry name" value="MFS_trans_sf"/>
</dbReference>
<feature type="region of interest" description="Disordered" evidence="6">
    <location>
        <begin position="309"/>
        <end position="339"/>
    </location>
</feature>
<feature type="transmembrane region" description="Helical" evidence="7">
    <location>
        <begin position="197"/>
        <end position="219"/>
    </location>
</feature>
<evidence type="ECO:0000256" key="3">
    <source>
        <dbReference type="ARBA" id="ARBA00022692"/>
    </source>
</evidence>
<dbReference type="SUPFAM" id="SSF103473">
    <property type="entry name" value="MFS general substrate transporter"/>
    <property type="match status" value="1"/>
</dbReference>
<feature type="transmembrane region" description="Helical" evidence="7">
    <location>
        <begin position="137"/>
        <end position="153"/>
    </location>
</feature>
<accession>A0A6A6NN77</accession>
<comment type="subcellular location">
    <subcellularLocation>
        <location evidence="1">Membrane</location>
        <topology evidence="1">Multi-pass membrane protein</topology>
    </subcellularLocation>
</comment>
<feature type="transmembrane region" description="Helical" evidence="7">
    <location>
        <begin position="465"/>
        <end position="482"/>
    </location>
</feature>
<keyword evidence="2" id="KW-0813">Transport</keyword>
<keyword evidence="4 7" id="KW-1133">Transmembrane helix</keyword>
<dbReference type="InterPro" id="IPR020846">
    <property type="entry name" value="MFS_dom"/>
</dbReference>
<evidence type="ECO:0000256" key="1">
    <source>
        <dbReference type="ARBA" id="ARBA00004141"/>
    </source>
</evidence>
<dbReference type="AlphaFoldDB" id="A0A6A6NN77"/>
<keyword evidence="5 7" id="KW-0472">Membrane</keyword>
<evidence type="ECO:0000256" key="2">
    <source>
        <dbReference type="ARBA" id="ARBA00022448"/>
    </source>
</evidence>
<feature type="transmembrane region" description="Helical" evidence="7">
    <location>
        <begin position="252"/>
        <end position="274"/>
    </location>
</feature>
<dbReference type="Pfam" id="PF07690">
    <property type="entry name" value="MFS_1"/>
    <property type="match status" value="1"/>
</dbReference>
<dbReference type="PANTHER" id="PTHR23504">
    <property type="entry name" value="MAJOR FACILITATOR SUPERFAMILY DOMAIN-CONTAINING PROTEIN 10"/>
    <property type="match status" value="1"/>
</dbReference>
<evidence type="ECO:0000256" key="7">
    <source>
        <dbReference type="SAM" id="Phobius"/>
    </source>
</evidence>
<dbReference type="GO" id="GO:0022857">
    <property type="term" value="F:transmembrane transporter activity"/>
    <property type="evidence" value="ECO:0007669"/>
    <property type="project" value="InterPro"/>
</dbReference>
<feature type="transmembrane region" description="Helical" evidence="7">
    <location>
        <begin position="439"/>
        <end position="459"/>
    </location>
</feature>
<dbReference type="OrthoDB" id="10262656at2759"/>